<dbReference type="GO" id="GO:0006633">
    <property type="term" value="P:fatty acid biosynthetic process"/>
    <property type="evidence" value="ECO:0007669"/>
    <property type="project" value="InterPro"/>
</dbReference>
<dbReference type="InterPro" id="IPR016035">
    <property type="entry name" value="Acyl_Trfase/lysoPLipase"/>
</dbReference>
<evidence type="ECO:0000256" key="2">
    <source>
        <dbReference type="ARBA" id="ARBA00022553"/>
    </source>
</evidence>
<name>A0A1S9DG69_ASPOZ</name>
<dbReference type="Gene3D" id="3.40.50.12780">
    <property type="entry name" value="N-terminal domain of ligase-like"/>
    <property type="match status" value="1"/>
</dbReference>
<dbReference type="SUPFAM" id="SSF52777">
    <property type="entry name" value="CoA-dependent acyltransferases"/>
    <property type="match status" value="2"/>
</dbReference>
<dbReference type="InterPro" id="IPR001242">
    <property type="entry name" value="Condensation_dom"/>
</dbReference>
<dbReference type="GO" id="GO:0004312">
    <property type="term" value="F:fatty acid synthase activity"/>
    <property type="evidence" value="ECO:0007669"/>
    <property type="project" value="TreeGrafter"/>
</dbReference>
<dbReference type="InterPro" id="IPR023213">
    <property type="entry name" value="CAT-like_dom_sf"/>
</dbReference>
<keyword evidence="6" id="KW-0511">Multifunctional enzyme</keyword>
<evidence type="ECO:0000256" key="6">
    <source>
        <dbReference type="ARBA" id="ARBA00023268"/>
    </source>
</evidence>
<dbReference type="SUPFAM" id="SSF52151">
    <property type="entry name" value="FabD/lysophospholipase-like"/>
    <property type="match status" value="1"/>
</dbReference>
<comment type="similarity">
    <text evidence="7">In the C-terminal section; belongs to the NRP synthetase family.</text>
</comment>
<evidence type="ECO:0000259" key="12">
    <source>
        <dbReference type="PROSITE" id="PS52019"/>
    </source>
</evidence>
<feature type="active site" description="Proton acceptor; for dehydratase activity" evidence="8">
    <location>
        <position position="970"/>
    </location>
</feature>
<dbReference type="PROSITE" id="PS52019">
    <property type="entry name" value="PKS_MFAS_DH"/>
    <property type="match status" value="1"/>
</dbReference>
<dbReference type="VEuPathDB" id="FungiDB:AO090103000224"/>
<evidence type="ECO:0000313" key="14">
    <source>
        <dbReference type="Proteomes" id="UP000190312"/>
    </source>
</evidence>
<dbReference type="InterPro" id="IPR042099">
    <property type="entry name" value="ANL_N_sf"/>
</dbReference>
<dbReference type="SUPFAM" id="SSF51735">
    <property type="entry name" value="NAD(P)-binding Rossmann-fold domains"/>
    <property type="match status" value="2"/>
</dbReference>
<dbReference type="PROSITE" id="PS52004">
    <property type="entry name" value="KS3_2"/>
    <property type="match status" value="1"/>
</dbReference>
<dbReference type="CDD" id="cd19532">
    <property type="entry name" value="C_PKS-NRPS"/>
    <property type="match status" value="1"/>
</dbReference>
<dbReference type="Pfam" id="PF21089">
    <property type="entry name" value="PKS_DH_N"/>
    <property type="match status" value="1"/>
</dbReference>
<dbReference type="PROSITE" id="PS00455">
    <property type="entry name" value="AMP_BINDING"/>
    <property type="match status" value="1"/>
</dbReference>
<keyword evidence="5" id="KW-0677">Repeat</keyword>
<keyword evidence="1" id="KW-0596">Phosphopantetheine</keyword>
<dbReference type="Gene3D" id="3.30.559.10">
    <property type="entry name" value="Chloramphenicol acetyltransferase-like domain"/>
    <property type="match status" value="1"/>
</dbReference>
<dbReference type="Gene3D" id="3.30.70.3290">
    <property type="match status" value="1"/>
</dbReference>
<dbReference type="InterPro" id="IPR013120">
    <property type="entry name" value="FAR_NAD-bd"/>
</dbReference>
<dbReference type="InterPro" id="IPR000873">
    <property type="entry name" value="AMP-dep_synth/lig_dom"/>
</dbReference>
<dbReference type="Pfam" id="PF00698">
    <property type="entry name" value="Acyl_transf_1"/>
    <property type="match status" value="1"/>
</dbReference>
<evidence type="ECO:0000256" key="5">
    <source>
        <dbReference type="ARBA" id="ARBA00022737"/>
    </source>
</evidence>
<dbReference type="InterPro" id="IPR049900">
    <property type="entry name" value="PKS_mFAS_DH"/>
</dbReference>
<dbReference type="Gene3D" id="3.40.47.10">
    <property type="match status" value="1"/>
</dbReference>
<dbReference type="Gene3D" id="3.30.559.30">
    <property type="entry name" value="Nonribosomal peptide synthetase, condensation domain"/>
    <property type="match status" value="1"/>
</dbReference>
<comment type="caution">
    <text evidence="13">The sequence shown here is derived from an EMBL/GenBank/DDBJ whole genome shotgun (WGS) entry which is preliminary data.</text>
</comment>
<dbReference type="Pfam" id="PF14765">
    <property type="entry name" value="PS-DH"/>
    <property type="match status" value="1"/>
</dbReference>
<dbReference type="Pfam" id="PF00668">
    <property type="entry name" value="Condensation"/>
    <property type="match status" value="1"/>
</dbReference>
<evidence type="ECO:0000256" key="9">
    <source>
        <dbReference type="SAM" id="MobiDB-lite"/>
    </source>
</evidence>
<dbReference type="SUPFAM" id="SSF47336">
    <property type="entry name" value="ACP-like"/>
    <property type="match status" value="2"/>
</dbReference>
<dbReference type="FunFam" id="3.40.47.10:FF:000019">
    <property type="entry name" value="Polyketide synthase type I"/>
    <property type="match status" value="1"/>
</dbReference>
<dbReference type="InterPro" id="IPR013216">
    <property type="entry name" value="Methyltransf_11"/>
</dbReference>
<dbReference type="InterPro" id="IPR032821">
    <property type="entry name" value="PKS_assoc"/>
</dbReference>
<evidence type="ECO:0000259" key="10">
    <source>
        <dbReference type="PROSITE" id="PS50075"/>
    </source>
</evidence>
<accession>A0A1S9DG69</accession>
<dbReference type="eggNOG" id="KOG1178">
    <property type="taxonomic scope" value="Eukaryota"/>
</dbReference>
<dbReference type="InterPro" id="IPR013968">
    <property type="entry name" value="PKS_KR"/>
</dbReference>
<protein>
    <submittedName>
        <fullName evidence="13">AMP-dependent synthetase and ligase</fullName>
    </submittedName>
</protein>
<dbReference type="SMART" id="SM00826">
    <property type="entry name" value="PKS_DH"/>
    <property type="match status" value="1"/>
</dbReference>
<dbReference type="Pfam" id="PF00550">
    <property type="entry name" value="PP-binding"/>
    <property type="match status" value="2"/>
</dbReference>
<evidence type="ECO:0000256" key="4">
    <source>
        <dbReference type="ARBA" id="ARBA00022679"/>
    </source>
</evidence>
<dbReference type="PANTHER" id="PTHR43775:SF48">
    <property type="entry name" value="HIGHLY REDUCING POLYKETIDE SYNTHASE SDGA"/>
    <property type="match status" value="1"/>
</dbReference>
<dbReference type="SMART" id="SM00823">
    <property type="entry name" value="PKS_PP"/>
    <property type="match status" value="2"/>
</dbReference>
<dbReference type="InterPro" id="IPR001227">
    <property type="entry name" value="Ac_transferase_dom_sf"/>
</dbReference>
<dbReference type="Pfam" id="PF08241">
    <property type="entry name" value="Methyltransf_11"/>
    <property type="match status" value="1"/>
</dbReference>
<dbReference type="InterPro" id="IPR020845">
    <property type="entry name" value="AMP-binding_CS"/>
</dbReference>
<dbReference type="InterPro" id="IPR036736">
    <property type="entry name" value="ACP-like_sf"/>
</dbReference>
<evidence type="ECO:0000259" key="11">
    <source>
        <dbReference type="PROSITE" id="PS52004"/>
    </source>
</evidence>
<evidence type="ECO:0000313" key="13">
    <source>
        <dbReference type="EMBL" id="OOO08081.1"/>
    </source>
</evidence>
<gene>
    <name evidence="13" type="ORF">OAory_01045810</name>
</gene>
<dbReference type="PROSITE" id="PS50075">
    <property type="entry name" value="CARRIER"/>
    <property type="match status" value="2"/>
</dbReference>
<feature type="active site" description="Proton donor; for dehydratase activity" evidence="8">
    <location>
        <position position="1143"/>
    </location>
</feature>
<evidence type="ECO:0000256" key="8">
    <source>
        <dbReference type="PROSITE-ProRule" id="PRU01363"/>
    </source>
</evidence>
<feature type="domain" description="Carrier" evidence="10">
    <location>
        <begin position="3462"/>
        <end position="3542"/>
    </location>
</feature>
<proteinExistence type="inferred from homology"/>
<dbReference type="Gene3D" id="3.40.50.150">
    <property type="entry name" value="Vaccinia Virus protein VP39"/>
    <property type="match status" value="1"/>
</dbReference>
<feature type="domain" description="Carrier" evidence="10">
    <location>
        <begin position="2347"/>
        <end position="2422"/>
    </location>
</feature>
<dbReference type="Gene3D" id="3.40.366.10">
    <property type="entry name" value="Malonyl-Coenzyme A Acyl Carrier Protein, domain 2"/>
    <property type="match status" value="1"/>
</dbReference>
<feature type="region of interest" description="N-terminal hotdog fold" evidence="8">
    <location>
        <begin position="938"/>
        <end position="1069"/>
    </location>
</feature>
<keyword evidence="3 13" id="KW-0436">Ligase</keyword>
<dbReference type="InterPro" id="IPR045851">
    <property type="entry name" value="AMP-bd_C_sf"/>
</dbReference>
<dbReference type="InterPro" id="IPR014043">
    <property type="entry name" value="Acyl_transferase_dom"/>
</dbReference>
<dbReference type="GO" id="GO:0044550">
    <property type="term" value="P:secondary metabolite biosynthetic process"/>
    <property type="evidence" value="ECO:0007669"/>
    <property type="project" value="UniProtKB-ARBA"/>
</dbReference>
<dbReference type="CDD" id="cd02440">
    <property type="entry name" value="AdoMet_MTases"/>
    <property type="match status" value="1"/>
</dbReference>
<dbReference type="InterPro" id="IPR014031">
    <property type="entry name" value="Ketoacyl_synth_C"/>
</dbReference>
<feature type="domain" description="PKS/mFAS DH" evidence="12">
    <location>
        <begin position="938"/>
        <end position="1234"/>
    </location>
</feature>
<feature type="region of interest" description="C-terminal hotdog fold" evidence="8">
    <location>
        <begin position="1084"/>
        <end position="1234"/>
    </location>
</feature>
<dbReference type="Gene3D" id="3.40.50.720">
    <property type="entry name" value="NAD(P)-binding Rossmann-like Domain"/>
    <property type="match status" value="2"/>
</dbReference>
<dbReference type="InterPro" id="IPR009081">
    <property type="entry name" value="PP-bd_ACP"/>
</dbReference>
<dbReference type="SMART" id="SM00825">
    <property type="entry name" value="PKS_KS"/>
    <property type="match status" value="1"/>
</dbReference>
<feature type="region of interest" description="Disordered" evidence="9">
    <location>
        <begin position="2433"/>
        <end position="2460"/>
    </location>
</feature>
<sequence length="3880" mass="424209">MAKAEPIAIVGRSCRFPGGSSTTAQLWKLLLEPQDLSSGPPSGRFNADAFYHNDPRRPGTTNAVKSYFLEEPIDRFDAPFFNISRTEAESIDPQQRLLLETVYEGLEAAGCRLEDLSGSSTGVFCGVMCDDYRSMVFRDLDTLPQYAATGTSQAIVANRISYFFNLRGPSITVDTACSSSLVAVHLAARALADGDCHLAVAAGTNLILAPNVFLSESSLNMLSPTGHSRMWDANADGYARGEGVAAVVMKRLSDAIRDGDHIECVVRATNVNQDGRTPGITMPSPEAQKDLIMKTYSDAGLDPQNRPEDRCQYFEAHGTGTRAGDPQEARAIHGAFFGPSATASNDSSALLVGSVKTIIGHTEGAAGLAGLLKASLCIENATISPNMHFENLNPDIAPYAGSLRVPTEVLPWPTLSPGTPRRASVNSFGFGGTNAHIILESYDVGSESHSLKGPPAILPFVFSASSEWALGQLLHRYCTFLDENPDTDLTNLAWSLFARRSLLSHRVWFCASSGSELRDAIKEEICSRQSGTLETILGAPPCGPKRILGIFTGQGAQWAKMGIELIRACPEAGNWMAEMQKSLDELPDQYRDTGFSLMHELSLSPDTSRINQATVSQPLCTAIQIVLIKILSTLGIKLSAVIGHSSGEIAAAHAAGFITASDAIRIAYFRGVFSRLARSRGGQAGAMAAAGLSHEEAESLCRESKWAGRVTIAAYNSPNSVTLSGDADGIHELCSVMQDEGKFCRALKVDTAYHSNHMLACSAKYKKALEDCRITPTQNSAAAKWFSSVLEGRIMSQDDRKLLSAEYWNENLVSPVRFNQAVVAVTRDTSFDLAIEIGPHSALKGPFQQSLSGPEIPYTSMLKRGSNDMLSVASMIGTCWAHLGPDSIHLAEHIKLCDSTREPQLLKHLPSYPFDHREEYWGVSRLTDVALNRKDAPDELLGILCPDSGEGEWRWRNHLRHEDIPWIHGHRVQSQIIFPISAYLAMLWKGARIITNAQPFRFVEISDVELLHTVVLDGHMEQSIETLFKVDVLTEDKNVVYLDFACYIEIEGSMRRCASGKSSLHKGEQSSMLLPTQPFDDCSLTLTDSAPFYSTLAKLGYEVSEELKVISKLHHHVPHTRGFLRNLEQTCPKTQVYYGAALDASIQTLLAAADAQSPRLLSVPFVPSKIRRIVLNPMSLHSHLLKNAVVFDSILSNATSYKIEGDVDLFADGGQGIMQLEGVTLVPSREPDAGSHTLFSEVAWGRLVPHVTADNADLPIGVEDTDLEALERISLCYLAHAARLVPQHERIHTSGQTAALLDWIDNVLEQTSAGSHPTCRKEWMFDTIERVEALAPEGSSCRTYGILHTAGRNLLNSVRQQGEVEASCDLLDQWQKNSVDLHKLRCRMRDVLEQICFRYPHLNILEVGGAGYAEANDALVGMGLAFKSHVRTQPPSYCATAQSDVDNQHEQQIIHLDLSMNPVNQGYTEHSYDVVLIPSVLYNHTAREQALLNLRRLLKPGGYLLAIQETNPSVLHTVVLAASVGLKGEEIWTPDMWHSTLQDSGFSGVDTITPAVGASLQPYSLIVSQAVDDTVNTLRDPLMSARTAADERDLYIIGGNTPETVNLLQGLEAILTPRFRSLVKVPELKAFRVVGQTRINVLYLDGIGTAYSEDLDEDRYNAIENMVNMSDNILWVKRGTRSSIWNQGNVTAVLRSLSSQKQNLRLQCLVLSHGTQPTACSLATALLRVTDSSVSNDHQLPTHVWSNEPHLLLEDGVVYIPRMRYSELMNQRATAYQQTTYQDVQLSKSGVRLVSSSGHHHLAIQPVVLEEPEKIRIQVTLSSQSAIKIGDAYLYLVVGKVLNGQSSVISLSDECASVVSVPSCWVWPFERIAQDGPKALMAVILALTAVAAVTLAGPNTTLVVHEPCNPLRALLVACAHIQNVSLLFTTGSSESATSDRFIHPLSPNRVLVKLLPDNVSMILRCAEETGGIFSRSDLPLATGVTVAGIEDLFSSEPCIRGHKASSSTIANFLHIALGLTEGGDYARDPGCSVIDVQQLAGLKYDTGLPAVVDWSKHSFVRTIVQKASSELLFSAELAYLVINMDGATAMLVAELLIHKGARKVVLIESSSAVDRDWIHEMAQLGAQVNFMSMNITDQESVVAVKSTIIQDIGQIGGVISGVIRTFDPDITPDTASITVQSTSLPKIHGARILSDVFNGSEMNFFILSAPNMWPAGFPSQYETSLNGAVLFDTAYERKRKGLVASIIHSKSLAKMGLSKEDIGEVFAEAIIGGRVSSQGALNVIPAAAIDQGMKNSDVAFSQNPILWSMIGPEATPSTPVEGQSRGQDLTLKEELIRSGREIDNLQKIIQRRFTAKLQKTLRLRKEDPILANTALFELGVDSLVATSLRSWFVNEMGIDMPIMNLLNNASIGSLVQYSAKEWLTQTAKQDEQGSSVSWAQGSSESSGSASPTTRSSGAASNLGDMPLCKGEYARVEHLSYAQSRYWFLQQYYEDRAAFNVTLLFTMDGQPSEADLQSAIQIVSQRHQSLRTCYLSEGAEMKSACQAILPISPVTLEVCDIEDESGLFDEYARICDHPYDTEKGECIRFRLVKTPAADSTFLIIGYPHMCMDGASCFILLEELDQAYRKLSLPPVSRQYPDFAAAQRISYEQGMLQRELDYWKKELNPLPEPVGLLPMTKVRSRPPLKEYDTHELQFCISNTIMDRIRSQCRRHRVTPFHFSLAVLRILLARLTKTQDCCIGVADSNRLDPSNESTVGFLLNLLPLRFRTLPDNFTDVLAGTRDACYGALTHSAMPFDKLLDELAVPRSNTHSPLFQVLMDWQPRLGGEVKLGDITSSCTKMTVGRTIYDLTLLVTESARGDATIHFRTQKALYSKEGSEVLARSYINLLEAFTGDLDLQVHAPCIWHPSDLERAVEVGQGPTYKSQWPSTVSRRIEEVSVAQPSNTIAVMDTKGRSFTYRGMMDRVRTLAFALRDVGVGPGSFVCIFQHPTAEWVCCMLAIWRLNAVYVPLDLRNPPSRLMTVIQDCQPTAIFCNDETDPNVRDLGCPGIALLNTSEICAYGGLPLTVHDLSSPDAPAAVLYTSGSTGKPKGILLRHSSIRNQVEGYTRRWELGPEVVLQQGAMTFNHSLDQILTGLCTAGRVVVATRDIRGDPVSLTKLIGDEQITYTKATPAEYSMWLRYGSASLRTATNWKHAFGGGEHLTTTLSQGFQALELPNLSLYNSYGPGEITISSHKMKIDYKEPSVTPDDIFPVGFSLPNYTTYVVDEDMQLVPPGVSGEILIGGAGPCLGYLHREALTAEKFIESHFASSEYTQSGWTRAYRTFDRGRLLSDGSLVIEGRLDGDTQVKIRGIRIELEDIENSIIQASDGKVLNAVVSIHGEDSQLLTAHVVLAPSTQGGAPSDLDGFLQQLRANLPLPQYMCPSVFIPVHDFPLTIHGKVDRKAIRAMPLPQAPTSNRPVEELSGTEAMLREIWAQVLESTSLDATGVGREDDFFMVGGNSVLLVKLQALIRQTLRVSVPLVELFSASTLGAMAGVVQNAIPTIELNWMEETSLPDLAINHEPPRPVTDQGIVIVLTGATGFLGHVILQRLLAEPTVSHIYAVGVRTEGRGIGRPLPSASPKFTALNGDLGQLMFGLDESTFATLAASAHVMIHSGANRSFWDAYPIIRGANVLGTKNVVALASHRKIPIHFLSSGAVEKVVESNAAPPTDGRNGYLASKWASEKILTTAAEKMNTQVTIHRLTQAPNVQPPPQDIIAAFSAIAEQMNCIPTAQGWGRLISLLPLGELATSIVRCALISVGQQVSAKVTIENHMISTTFELSDAAEAVDRTVVGADQMDSLHMLYWLGRAKRESKFPWFVAAQDVIVNSEGQTVRVELD</sequence>
<dbReference type="SUPFAM" id="SSF53335">
    <property type="entry name" value="S-adenosyl-L-methionine-dependent methyltransferases"/>
    <property type="match status" value="1"/>
</dbReference>
<keyword evidence="4" id="KW-0808">Transferase</keyword>
<dbReference type="Gene3D" id="3.10.129.110">
    <property type="entry name" value="Polyketide synthase dehydratase"/>
    <property type="match status" value="1"/>
</dbReference>
<dbReference type="Pfam" id="PF16197">
    <property type="entry name" value="KAsynt_C_assoc"/>
    <property type="match status" value="1"/>
</dbReference>
<dbReference type="CDD" id="cd00833">
    <property type="entry name" value="PKS"/>
    <property type="match status" value="1"/>
</dbReference>
<evidence type="ECO:0000256" key="1">
    <source>
        <dbReference type="ARBA" id="ARBA00022450"/>
    </source>
</evidence>
<dbReference type="GO" id="GO:0031177">
    <property type="term" value="F:phosphopantetheine binding"/>
    <property type="evidence" value="ECO:0007669"/>
    <property type="project" value="InterPro"/>
</dbReference>
<feature type="domain" description="Ketosynthase family 3 (KS3)" evidence="11">
    <location>
        <begin position="4"/>
        <end position="441"/>
    </location>
</feature>
<dbReference type="InterPro" id="IPR016039">
    <property type="entry name" value="Thiolase-like"/>
</dbReference>
<dbReference type="EMBL" id="MKZY01000006">
    <property type="protein sequence ID" value="OOO08081.1"/>
    <property type="molecule type" value="Genomic_DNA"/>
</dbReference>
<dbReference type="InterPro" id="IPR018201">
    <property type="entry name" value="Ketoacyl_synth_AS"/>
</dbReference>
<dbReference type="InterPro" id="IPR049552">
    <property type="entry name" value="PKS_DH_N"/>
</dbReference>
<dbReference type="SMART" id="SM00827">
    <property type="entry name" value="PKS_AT"/>
    <property type="match status" value="1"/>
</dbReference>
<keyword evidence="2" id="KW-0597">Phosphoprotein</keyword>
<dbReference type="eggNOG" id="KOG1202">
    <property type="taxonomic scope" value="Eukaryota"/>
</dbReference>
<evidence type="ECO:0000256" key="3">
    <source>
        <dbReference type="ARBA" id="ARBA00022598"/>
    </source>
</evidence>
<dbReference type="InterPro" id="IPR042104">
    <property type="entry name" value="PKS_dehydratase_sf"/>
</dbReference>
<dbReference type="GO" id="GO:0004315">
    <property type="term" value="F:3-oxoacyl-[acyl-carrier-protein] synthase activity"/>
    <property type="evidence" value="ECO:0007669"/>
    <property type="project" value="InterPro"/>
</dbReference>
<dbReference type="InterPro" id="IPR020841">
    <property type="entry name" value="PKS_Beta-ketoAc_synthase_dom"/>
</dbReference>
<dbReference type="PROSITE" id="PS00606">
    <property type="entry name" value="KS3_1"/>
    <property type="match status" value="1"/>
</dbReference>
<dbReference type="Gene3D" id="3.30.300.30">
    <property type="match status" value="1"/>
</dbReference>
<dbReference type="Pfam" id="PF07993">
    <property type="entry name" value="NAD_binding_4"/>
    <property type="match status" value="1"/>
</dbReference>
<evidence type="ECO:0000256" key="7">
    <source>
        <dbReference type="ARBA" id="ARBA00029443"/>
    </source>
</evidence>
<dbReference type="PANTHER" id="PTHR43775">
    <property type="entry name" value="FATTY ACID SYNTHASE"/>
    <property type="match status" value="1"/>
</dbReference>
<dbReference type="InterPro" id="IPR049551">
    <property type="entry name" value="PKS_DH_C"/>
</dbReference>
<dbReference type="SUPFAM" id="SSF53901">
    <property type="entry name" value="Thiolase-like"/>
    <property type="match status" value="1"/>
</dbReference>
<dbReference type="Gene3D" id="1.10.1200.10">
    <property type="entry name" value="ACP-like"/>
    <property type="match status" value="2"/>
</dbReference>
<dbReference type="InterPro" id="IPR050091">
    <property type="entry name" value="PKS_NRPS_Biosynth_Enz"/>
</dbReference>
<dbReference type="CDD" id="cd05930">
    <property type="entry name" value="A_NRPS"/>
    <property type="match status" value="1"/>
</dbReference>
<dbReference type="SUPFAM" id="SSF56801">
    <property type="entry name" value="Acetyl-CoA synthetase-like"/>
    <property type="match status" value="1"/>
</dbReference>
<dbReference type="InterPro" id="IPR020807">
    <property type="entry name" value="PKS_DH"/>
</dbReference>
<dbReference type="GO" id="GO:0016874">
    <property type="term" value="F:ligase activity"/>
    <property type="evidence" value="ECO:0007669"/>
    <property type="project" value="UniProtKB-KW"/>
</dbReference>
<dbReference type="InterPro" id="IPR016036">
    <property type="entry name" value="Malonyl_transacylase_ACP-bd"/>
</dbReference>
<dbReference type="Proteomes" id="UP000190312">
    <property type="component" value="Unassembled WGS sequence"/>
</dbReference>
<dbReference type="InterPro" id="IPR036291">
    <property type="entry name" value="NAD(P)-bd_dom_sf"/>
</dbReference>
<dbReference type="Pfam" id="PF08659">
    <property type="entry name" value="KR"/>
    <property type="match status" value="1"/>
</dbReference>
<dbReference type="Pfam" id="PF00501">
    <property type="entry name" value="AMP-binding"/>
    <property type="match status" value="1"/>
</dbReference>
<dbReference type="GO" id="GO:0008757">
    <property type="term" value="F:S-adenosylmethionine-dependent methyltransferase activity"/>
    <property type="evidence" value="ECO:0007669"/>
    <property type="project" value="InterPro"/>
</dbReference>
<dbReference type="InterPro" id="IPR029063">
    <property type="entry name" value="SAM-dependent_MTases_sf"/>
</dbReference>
<dbReference type="InterPro" id="IPR020806">
    <property type="entry name" value="PKS_PP-bd"/>
</dbReference>
<organism evidence="13 14">
    <name type="scientific">Aspergillus oryzae</name>
    <name type="common">Yellow koji mold</name>
    <dbReference type="NCBI Taxonomy" id="5062"/>
    <lineage>
        <taxon>Eukaryota</taxon>
        <taxon>Fungi</taxon>
        <taxon>Dikarya</taxon>
        <taxon>Ascomycota</taxon>
        <taxon>Pezizomycotina</taxon>
        <taxon>Eurotiomycetes</taxon>
        <taxon>Eurotiomycetidae</taxon>
        <taxon>Eurotiales</taxon>
        <taxon>Aspergillaceae</taxon>
        <taxon>Aspergillus</taxon>
        <taxon>Aspergillus subgen. Circumdati</taxon>
    </lineage>
</organism>
<dbReference type="Pfam" id="PF00109">
    <property type="entry name" value="ketoacyl-synt"/>
    <property type="match status" value="1"/>
</dbReference>
<dbReference type="InterPro" id="IPR014030">
    <property type="entry name" value="Ketoacyl_synth_N"/>
</dbReference>
<dbReference type="OrthoDB" id="329835at2759"/>
<dbReference type="SUPFAM" id="SSF55048">
    <property type="entry name" value="Probable ACP-binding domain of malonyl-CoA ACP transacylase"/>
    <property type="match status" value="1"/>
</dbReference>
<dbReference type="Pfam" id="PF02801">
    <property type="entry name" value="Ketoacyl-synt_C"/>
    <property type="match status" value="1"/>
</dbReference>
<reference evidence="13 14" key="1">
    <citation type="submission" date="2016-10" db="EMBL/GenBank/DDBJ databases">
        <title>Genome sequencing of Aspergillus oryzae BCC7051.</title>
        <authorList>
            <person name="Thammarongtham C."/>
            <person name="Vorapreeda T."/>
            <person name="Nookaew I."/>
            <person name="Srisuk T."/>
            <person name="Land M."/>
            <person name="Jeennor S."/>
            <person name="Laoteng K."/>
        </authorList>
    </citation>
    <scope>NUCLEOTIDE SEQUENCE [LARGE SCALE GENOMIC DNA]</scope>
    <source>
        <strain evidence="13 14">BCC7051</strain>
    </source>
</reference>